<dbReference type="Pfam" id="PF00300">
    <property type="entry name" value="His_Phos_1"/>
    <property type="match status" value="1"/>
</dbReference>
<dbReference type="Proteomes" id="UP000706926">
    <property type="component" value="Unassembled WGS sequence"/>
</dbReference>
<dbReference type="InterPro" id="IPR013078">
    <property type="entry name" value="His_Pase_superF_clade-1"/>
</dbReference>
<dbReference type="CDD" id="cd07067">
    <property type="entry name" value="HP_PGM_like"/>
    <property type="match status" value="1"/>
</dbReference>
<keyword evidence="2" id="KW-1185">Reference proteome</keyword>
<accession>A0ABS4FB50</accession>
<gene>
    <name evidence="1" type="ORF">J2Z18_002588</name>
</gene>
<dbReference type="RefSeq" id="WP_007127789.1">
    <property type="nucleotide sequence ID" value="NZ_CP139098.1"/>
</dbReference>
<dbReference type="GeneID" id="95404576"/>
<reference evidence="1 2" key="1">
    <citation type="submission" date="2021-03" db="EMBL/GenBank/DDBJ databases">
        <title>Genomic Encyclopedia of Type Strains, Phase IV (KMG-IV): sequencing the most valuable type-strain genomes for metagenomic binning, comparative biology and taxonomic classification.</title>
        <authorList>
            <person name="Goeker M."/>
        </authorList>
    </citation>
    <scope>NUCLEOTIDE SEQUENCE [LARGE SCALE GENOMIC DNA]</scope>
    <source>
        <strain evidence="1 2">DSM 15596</strain>
    </source>
</reference>
<dbReference type="Gene3D" id="3.40.50.1240">
    <property type="entry name" value="Phosphoglycerate mutase-like"/>
    <property type="match status" value="1"/>
</dbReference>
<evidence type="ECO:0000313" key="1">
    <source>
        <dbReference type="EMBL" id="MBP1893486.1"/>
    </source>
</evidence>
<proteinExistence type="predicted"/>
<name>A0ABS4FB50_9BACL</name>
<organism evidence="1 2">
    <name type="scientific">Paenibacillus lactis</name>
    <dbReference type="NCBI Taxonomy" id="228574"/>
    <lineage>
        <taxon>Bacteria</taxon>
        <taxon>Bacillati</taxon>
        <taxon>Bacillota</taxon>
        <taxon>Bacilli</taxon>
        <taxon>Bacillales</taxon>
        <taxon>Paenibacillaceae</taxon>
        <taxon>Paenibacillus</taxon>
    </lineage>
</organism>
<protein>
    <submittedName>
        <fullName evidence="1">Broad specificity phosphatase PhoE</fullName>
    </submittedName>
</protein>
<sequence length="179" mass="20949">MIGIVRHFKVTYKPENKWMTAKQFNNWVEEYDKAEIQIANNISNDRKWDVCYCSNQSRATRTAKVIFDGEIIITDQLREIGITAVSKSKIKLHLTIWLILARIAWFLSHKSQEESKLQTLSRAKLILDEIEQKYSETNVLIVSHGAFIKTLTKELDRRGYKGKVDIKPRNGKLYTYNKQ</sequence>
<evidence type="ECO:0000313" key="2">
    <source>
        <dbReference type="Proteomes" id="UP000706926"/>
    </source>
</evidence>
<dbReference type="EMBL" id="JAGGKI010000005">
    <property type="protein sequence ID" value="MBP1893486.1"/>
    <property type="molecule type" value="Genomic_DNA"/>
</dbReference>
<dbReference type="SUPFAM" id="SSF53254">
    <property type="entry name" value="Phosphoglycerate mutase-like"/>
    <property type="match status" value="1"/>
</dbReference>
<comment type="caution">
    <text evidence="1">The sequence shown here is derived from an EMBL/GenBank/DDBJ whole genome shotgun (WGS) entry which is preliminary data.</text>
</comment>
<dbReference type="InterPro" id="IPR029033">
    <property type="entry name" value="His_PPase_superfam"/>
</dbReference>